<keyword evidence="2" id="KW-1185">Reference proteome</keyword>
<reference evidence="1 2" key="1">
    <citation type="submission" date="2019-03" db="EMBL/GenBank/DDBJ databases">
        <title>First draft genome of Liparis tanakae, snailfish: a comprehensive survey of snailfish specific genes.</title>
        <authorList>
            <person name="Kim W."/>
            <person name="Song I."/>
            <person name="Jeong J.-H."/>
            <person name="Kim D."/>
            <person name="Kim S."/>
            <person name="Ryu S."/>
            <person name="Song J.Y."/>
            <person name="Lee S.K."/>
        </authorList>
    </citation>
    <scope>NUCLEOTIDE SEQUENCE [LARGE SCALE GENOMIC DNA]</scope>
    <source>
        <tissue evidence="1">Muscle</tissue>
    </source>
</reference>
<dbReference type="EMBL" id="SRLO01000023">
    <property type="protein sequence ID" value="TNN85093.1"/>
    <property type="molecule type" value="Genomic_DNA"/>
</dbReference>
<evidence type="ECO:0000313" key="1">
    <source>
        <dbReference type="EMBL" id="TNN85093.1"/>
    </source>
</evidence>
<name>A0A4Z2J6B6_9TELE</name>
<comment type="caution">
    <text evidence="1">The sequence shown here is derived from an EMBL/GenBank/DDBJ whole genome shotgun (WGS) entry which is preliminary data.</text>
</comment>
<evidence type="ECO:0000313" key="2">
    <source>
        <dbReference type="Proteomes" id="UP000314294"/>
    </source>
</evidence>
<dbReference type="Proteomes" id="UP000314294">
    <property type="component" value="Unassembled WGS sequence"/>
</dbReference>
<gene>
    <name evidence="1" type="ORF">EYF80_004747</name>
</gene>
<sequence>MTSLSMLSNNRSLSQCPTRATERVQIMLRAALHTLGVRREADAVCARLSSSHPVEKKSEADCFQSRTADEACVAVRIEPSRGTQHPPHSPPRLSVSLSLKRSRWFEAPLGVQFFGCTASV</sequence>
<dbReference type="AlphaFoldDB" id="A0A4Z2J6B6"/>
<protein>
    <submittedName>
        <fullName evidence="1">Uncharacterized protein</fullName>
    </submittedName>
</protein>
<proteinExistence type="predicted"/>
<accession>A0A4Z2J6B6</accession>
<organism evidence="1 2">
    <name type="scientific">Liparis tanakae</name>
    <name type="common">Tanaka's snailfish</name>
    <dbReference type="NCBI Taxonomy" id="230148"/>
    <lineage>
        <taxon>Eukaryota</taxon>
        <taxon>Metazoa</taxon>
        <taxon>Chordata</taxon>
        <taxon>Craniata</taxon>
        <taxon>Vertebrata</taxon>
        <taxon>Euteleostomi</taxon>
        <taxon>Actinopterygii</taxon>
        <taxon>Neopterygii</taxon>
        <taxon>Teleostei</taxon>
        <taxon>Neoteleostei</taxon>
        <taxon>Acanthomorphata</taxon>
        <taxon>Eupercaria</taxon>
        <taxon>Perciformes</taxon>
        <taxon>Cottioidei</taxon>
        <taxon>Cottales</taxon>
        <taxon>Liparidae</taxon>
        <taxon>Liparis</taxon>
    </lineage>
</organism>